<evidence type="ECO:0000313" key="1">
    <source>
        <dbReference type="EMBL" id="QXE25871.1"/>
    </source>
</evidence>
<accession>A0A975TDD4</accession>
<name>A0A975TDD4_9NOST</name>
<dbReference type="RefSeq" id="WP_199317838.1">
    <property type="nucleotide sequence ID" value="NZ_CP021056.1"/>
</dbReference>
<dbReference type="Proteomes" id="UP000683511">
    <property type="component" value="Chromosome"/>
</dbReference>
<proteinExistence type="predicted"/>
<dbReference type="KEGG" id="rsin:B6N60_04591"/>
<evidence type="ECO:0000313" key="2">
    <source>
        <dbReference type="Proteomes" id="UP000683511"/>
    </source>
</evidence>
<reference evidence="1" key="1">
    <citation type="submission" date="2017-04" db="EMBL/GenBank/DDBJ databases">
        <title>Genome deletions in a multicellular cyanobacterial endosymbiont for morphological adaptation in marine diatoms.</title>
        <authorList>
            <person name="Wang Y."/>
            <person name="Gao H."/>
            <person name="Li R."/>
            <person name="Xu X."/>
        </authorList>
    </citation>
    <scope>NUCLEOTIDE SEQUENCE</scope>
    <source>
        <strain evidence="1">FACHB 800</strain>
    </source>
</reference>
<dbReference type="AlphaFoldDB" id="A0A975TDD4"/>
<gene>
    <name evidence="1" type="ORF">B6N60_04591</name>
</gene>
<organism evidence="1 2">
    <name type="scientific">Richelia sinica FACHB-800</name>
    <dbReference type="NCBI Taxonomy" id="1357546"/>
    <lineage>
        <taxon>Bacteria</taxon>
        <taxon>Bacillati</taxon>
        <taxon>Cyanobacteriota</taxon>
        <taxon>Cyanophyceae</taxon>
        <taxon>Nostocales</taxon>
        <taxon>Nostocaceae</taxon>
        <taxon>Richelia</taxon>
    </lineage>
</organism>
<protein>
    <submittedName>
        <fullName evidence="1">Uncharacterized protein</fullName>
    </submittedName>
</protein>
<sequence>MEIFINEVSLEGQFVTEVEFRDAIKVFNSIFELINQKIKDKELYKEDSNIYANYEAIKGSNFNASLNQLKDKSLKTAFINIVFNKSNPKEWRIYQMHSSEDSFDCLTIDNDYKDVCDTSLAEVAERKSQNESKEYLLINFINSSFRITHPHISSCCLITVIKNNVEDNQICIDGIDSKLALEYWLENKLNLSSLEYSLDVTEPPRDEQTLLLDTTRFQKTSRKYDGRCIYCELPTGMYWYVDNLHYGKAAHLEVFDKRGCHLGEADLQGNIDTSKKDKNKTINLS</sequence>
<dbReference type="EMBL" id="CP021056">
    <property type="protein sequence ID" value="QXE25871.1"/>
    <property type="molecule type" value="Genomic_DNA"/>
</dbReference>
<keyword evidence="2" id="KW-1185">Reference proteome</keyword>